<dbReference type="SUPFAM" id="SSF52047">
    <property type="entry name" value="RNI-like"/>
    <property type="match status" value="1"/>
</dbReference>
<dbReference type="SUPFAM" id="SSF52540">
    <property type="entry name" value="P-loop containing nucleoside triphosphate hydrolases"/>
    <property type="match status" value="1"/>
</dbReference>
<comment type="caution">
    <text evidence="4">The sequence shown here is derived from an EMBL/GenBank/DDBJ whole genome shotgun (WGS) entry which is preliminary data.</text>
</comment>
<protein>
    <submittedName>
        <fullName evidence="4">Disease resistance At4g27190-like</fullName>
    </submittedName>
</protein>
<sequence length="576" mass="65905">MFTTRIEETCSKMEAQRKFEIEVLPKKEGWQLFKDMAEISDDETADEVLSIAKNTADECGGLPLSLVVIGKALKKQKFPHKWRDALQQLQKSSATNLEGMENIVYQSIRLSYDYLGSEDQDLLLLCSLLAKDESIPIENLFRYARGLELFPNTDTLNKTRDRAYSIAVNLKSCYLLQPGDEEDEVKLHCVIRDFCLQMATRDKCGYLVKHDGLKEWPGHDIDESCSAISITFDKLDQLQDGLKYEKVKLLRVICHNLGERNNSEEFFKDMKELGVLELKSMNIQIPSSIQLLTGLRTLCLIGCKIHSQLSMIGSLKKLEILSFYHSYFCDHFPIQLSNLSNLRSLDLRFRELSYPLLPGVLSGMKKLEELYLGRYIPIEGEDKRNIIEELSSLTSLCTFQISTRDTQILMQILQALCLKNLENFQIISTKRPLHSTKDYRVTRTLFLEDDIEANMLLQPIINSLMKRTYYLHIKEAKVSKNLVSEIDGDGFINLKTLKLSCGDFEYLINATNSIPSDTFGKLESLELKGLPNLTEICNGVLKPPFSGGPRAKVQWGRKKKNLRKKSENPKKLEKKI</sequence>
<accession>A0A8S0QKT1</accession>
<dbReference type="Gene3D" id="3.80.10.10">
    <property type="entry name" value="Ribonuclease Inhibitor"/>
    <property type="match status" value="1"/>
</dbReference>
<dbReference type="InterPro" id="IPR032675">
    <property type="entry name" value="LRR_dom_sf"/>
</dbReference>
<dbReference type="Gene3D" id="1.10.8.430">
    <property type="entry name" value="Helical domain of apoptotic protease-activating factors"/>
    <property type="match status" value="1"/>
</dbReference>
<evidence type="ECO:0000313" key="5">
    <source>
        <dbReference type="Proteomes" id="UP000594638"/>
    </source>
</evidence>
<dbReference type="FunFam" id="1.10.8.430:FF:000003">
    <property type="entry name" value="Probable disease resistance protein At5g66910"/>
    <property type="match status" value="1"/>
</dbReference>
<evidence type="ECO:0000313" key="4">
    <source>
        <dbReference type="EMBL" id="CAA2965974.1"/>
    </source>
</evidence>
<evidence type="ECO:0000256" key="1">
    <source>
        <dbReference type="ARBA" id="ARBA00022614"/>
    </source>
</evidence>
<organism evidence="4 5">
    <name type="scientific">Olea europaea subsp. europaea</name>
    <dbReference type="NCBI Taxonomy" id="158383"/>
    <lineage>
        <taxon>Eukaryota</taxon>
        <taxon>Viridiplantae</taxon>
        <taxon>Streptophyta</taxon>
        <taxon>Embryophyta</taxon>
        <taxon>Tracheophyta</taxon>
        <taxon>Spermatophyta</taxon>
        <taxon>Magnoliopsida</taxon>
        <taxon>eudicotyledons</taxon>
        <taxon>Gunneridae</taxon>
        <taxon>Pentapetalae</taxon>
        <taxon>asterids</taxon>
        <taxon>lamiids</taxon>
        <taxon>Lamiales</taxon>
        <taxon>Oleaceae</taxon>
        <taxon>Oleeae</taxon>
        <taxon>Olea</taxon>
    </lineage>
</organism>
<dbReference type="Proteomes" id="UP000594638">
    <property type="component" value="Unassembled WGS sequence"/>
</dbReference>
<keyword evidence="5" id="KW-1185">Reference proteome</keyword>
<dbReference type="InterPro" id="IPR050905">
    <property type="entry name" value="Plant_NBS-LRR"/>
</dbReference>
<feature type="region of interest" description="Disordered" evidence="3">
    <location>
        <begin position="544"/>
        <end position="576"/>
    </location>
</feature>
<name>A0A8S0QKT1_OLEEU</name>
<dbReference type="PANTHER" id="PTHR33463:SF198">
    <property type="entry name" value="RPP4C3"/>
    <property type="match status" value="1"/>
</dbReference>
<dbReference type="InterPro" id="IPR042197">
    <property type="entry name" value="Apaf_helical"/>
</dbReference>
<dbReference type="Gramene" id="OE9A047100T1">
    <property type="protein sequence ID" value="OE9A047100C1"/>
    <property type="gene ID" value="OE9A047100"/>
</dbReference>
<gene>
    <name evidence="4" type="ORF">OLEA9_A047100</name>
</gene>
<dbReference type="PANTHER" id="PTHR33463">
    <property type="entry name" value="NB-ARC DOMAIN-CONTAINING PROTEIN-RELATED"/>
    <property type="match status" value="1"/>
</dbReference>
<dbReference type="InterPro" id="IPR027417">
    <property type="entry name" value="P-loop_NTPase"/>
</dbReference>
<dbReference type="EMBL" id="CACTIH010001851">
    <property type="protein sequence ID" value="CAA2965974.1"/>
    <property type="molecule type" value="Genomic_DNA"/>
</dbReference>
<keyword evidence="2" id="KW-0611">Plant defense</keyword>
<evidence type="ECO:0000256" key="3">
    <source>
        <dbReference type="SAM" id="MobiDB-lite"/>
    </source>
</evidence>
<dbReference type="GO" id="GO:0006952">
    <property type="term" value="P:defense response"/>
    <property type="evidence" value="ECO:0007669"/>
    <property type="project" value="UniProtKB-KW"/>
</dbReference>
<dbReference type="GO" id="GO:0043531">
    <property type="term" value="F:ADP binding"/>
    <property type="evidence" value="ECO:0007669"/>
    <property type="project" value="InterPro"/>
</dbReference>
<dbReference type="GO" id="GO:0005524">
    <property type="term" value="F:ATP binding"/>
    <property type="evidence" value="ECO:0007669"/>
    <property type="project" value="UniProtKB-KW"/>
</dbReference>
<dbReference type="AlphaFoldDB" id="A0A8S0QKT1"/>
<reference evidence="4 5" key="1">
    <citation type="submission" date="2019-12" db="EMBL/GenBank/DDBJ databases">
        <authorList>
            <person name="Alioto T."/>
            <person name="Alioto T."/>
            <person name="Gomez Garrido J."/>
        </authorList>
    </citation>
    <scope>NUCLEOTIDE SEQUENCE [LARGE SCALE GENOMIC DNA]</scope>
</reference>
<evidence type="ECO:0000256" key="2">
    <source>
        <dbReference type="ARBA" id="ARBA00022821"/>
    </source>
</evidence>
<feature type="compositionally biased region" description="Basic and acidic residues" evidence="3">
    <location>
        <begin position="564"/>
        <end position="576"/>
    </location>
</feature>
<keyword evidence="1" id="KW-0433">Leucine-rich repeat</keyword>
<dbReference type="OrthoDB" id="1579323at2759"/>
<proteinExistence type="predicted"/>